<evidence type="ECO:0000313" key="2">
    <source>
        <dbReference type="EMBL" id="MEJ2903437.1"/>
    </source>
</evidence>
<comment type="caution">
    <text evidence="2">The sequence shown here is derived from an EMBL/GenBank/DDBJ whole genome shotgun (WGS) entry which is preliminary data.</text>
</comment>
<protein>
    <submittedName>
        <fullName evidence="2">Fasciclin domain-containing protein</fullName>
    </submittedName>
</protein>
<dbReference type="SMART" id="SM00554">
    <property type="entry name" value="FAS1"/>
    <property type="match status" value="2"/>
</dbReference>
<organism evidence="2 3">
    <name type="scientific">Pedobacter panaciterrae</name>
    <dbReference type="NCBI Taxonomy" id="363849"/>
    <lineage>
        <taxon>Bacteria</taxon>
        <taxon>Pseudomonadati</taxon>
        <taxon>Bacteroidota</taxon>
        <taxon>Sphingobacteriia</taxon>
        <taxon>Sphingobacteriales</taxon>
        <taxon>Sphingobacteriaceae</taxon>
        <taxon>Pedobacter</taxon>
    </lineage>
</organism>
<dbReference type="PANTHER" id="PTHR10900:SF77">
    <property type="entry name" value="FI19380P1"/>
    <property type="match status" value="1"/>
</dbReference>
<dbReference type="InterPro" id="IPR036378">
    <property type="entry name" value="FAS1_dom_sf"/>
</dbReference>
<dbReference type="EMBL" id="JBBEUB010000004">
    <property type="protein sequence ID" value="MEJ2903437.1"/>
    <property type="molecule type" value="Genomic_DNA"/>
</dbReference>
<dbReference type="Pfam" id="PF02469">
    <property type="entry name" value="Fasciclin"/>
    <property type="match status" value="2"/>
</dbReference>
<name>A0ABU8NPN9_9SPHI</name>
<feature type="domain" description="FAS1" evidence="1">
    <location>
        <begin position="181"/>
        <end position="332"/>
    </location>
</feature>
<dbReference type="InterPro" id="IPR050904">
    <property type="entry name" value="Adhesion/Biosynth-related"/>
</dbReference>
<keyword evidence="3" id="KW-1185">Reference proteome</keyword>
<dbReference type="Proteomes" id="UP001378956">
    <property type="component" value="Unassembled WGS sequence"/>
</dbReference>
<dbReference type="PROSITE" id="PS50213">
    <property type="entry name" value="FAS1"/>
    <property type="match status" value="2"/>
</dbReference>
<dbReference type="PANTHER" id="PTHR10900">
    <property type="entry name" value="PERIOSTIN-RELATED"/>
    <property type="match status" value="1"/>
</dbReference>
<proteinExistence type="predicted"/>
<accession>A0ABU8NPN9</accession>
<dbReference type="RefSeq" id="WP_337716675.1">
    <property type="nucleotide sequence ID" value="NZ_JBBEUB010000004.1"/>
</dbReference>
<evidence type="ECO:0000259" key="1">
    <source>
        <dbReference type="PROSITE" id="PS50213"/>
    </source>
</evidence>
<evidence type="ECO:0000313" key="3">
    <source>
        <dbReference type="Proteomes" id="UP001378956"/>
    </source>
</evidence>
<reference evidence="2 3" key="1">
    <citation type="submission" date="2024-03" db="EMBL/GenBank/DDBJ databases">
        <title>Sequence of Lycoming College Course Isolates.</title>
        <authorList>
            <person name="Plotts O."/>
            <person name="Newman J."/>
        </authorList>
    </citation>
    <scope>NUCLEOTIDE SEQUENCE [LARGE SCALE GENOMIC DNA]</scope>
    <source>
        <strain evidence="2 3">CJB-3</strain>
    </source>
</reference>
<gene>
    <name evidence="2" type="ORF">WAE58_13420</name>
</gene>
<dbReference type="Gene3D" id="2.30.180.10">
    <property type="entry name" value="FAS1 domain"/>
    <property type="match status" value="2"/>
</dbReference>
<dbReference type="PROSITE" id="PS51257">
    <property type="entry name" value="PROKAR_LIPOPROTEIN"/>
    <property type="match status" value="1"/>
</dbReference>
<sequence>MNYLHRISIRPLGIFLMLISCSMILNGCKKDDAVKVVDNNKISAIIADNFNLSVYNTALIRTGLAKITDKEGLYTAIAPSDDAFENAGFGNATAILSMDPSRVSSIMNYHILNGVYEFDKLPFLFNQEVKSANGGKLFVTHWVKQGDTILTINGSKIVSKNVRASNGLIQVIDRVLEPYSHSKVIEAIASDRDLSLFYQALQRSGLAETLNGQGPYTVFAPSNAAMTAFGLHTIEEINSMDPAVLLGLMRYHILSDRRFVYDYVLSTGTSNRSDQTMIDGKSIQVILKPNPQIAGAFIGIELKGTGNTSVIQLTKQDVLTGNGVVHTIGSLLKITQ</sequence>
<dbReference type="SUPFAM" id="SSF82153">
    <property type="entry name" value="FAS1 domain"/>
    <property type="match status" value="2"/>
</dbReference>
<feature type="domain" description="FAS1" evidence="1">
    <location>
        <begin position="39"/>
        <end position="176"/>
    </location>
</feature>
<dbReference type="InterPro" id="IPR000782">
    <property type="entry name" value="FAS1_domain"/>
</dbReference>